<protein>
    <submittedName>
        <fullName evidence="1">Uncharacterized protein</fullName>
    </submittedName>
</protein>
<dbReference type="PROSITE" id="PS51257">
    <property type="entry name" value="PROKAR_LIPOPROTEIN"/>
    <property type="match status" value="1"/>
</dbReference>
<dbReference type="EMBL" id="VOIH02000001">
    <property type="protein sequence ID" value="KAF3457479.1"/>
    <property type="molecule type" value="Genomic_DNA"/>
</dbReference>
<reference evidence="1" key="1">
    <citation type="submission" date="2020-03" db="EMBL/GenBank/DDBJ databases">
        <title>A high-quality chromosome-level genome assembly of a woody plant with both climbing and erect habits, Rhamnella rubrinervis.</title>
        <authorList>
            <person name="Lu Z."/>
            <person name="Yang Y."/>
            <person name="Zhu X."/>
            <person name="Sun Y."/>
        </authorList>
    </citation>
    <scope>NUCLEOTIDE SEQUENCE</scope>
    <source>
        <strain evidence="1">BYM</strain>
        <tissue evidence="1">Leaf</tissue>
    </source>
</reference>
<dbReference type="Proteomes" id="UP000796880">
    <property type="component" value="Unassembled WGS sequence"/>
</dbReference>
<comment type="caution">
    <text evidence="1">The sequence shown here is derived from an EMBL/GenBank/DDBJ whole genome shotgun (WGS) entry which is preliminary data.</text>
</comment>
<sequence length="111" mass="11658">MKAEELSLGTMLHASAIMSCHSVGNILGSLWLDGGGIGRIPGGREVKMEEWRATVVGKKKSSRTSEASLEVSSQPSGIWRFAKKGAAGGAIITWLEKAWLGRRGGGFGSDG</sequence>
<evidence type="ECO:0000313" key="2">
    <source>
        <dbReference type="Proteomes" id="UP000796880"/>
    </source>
</evidence>
<accession>A0A8K0HS83</accession>
<keyword evidence="2" id="KW-1185">Reference proteome</keyword>
<organism evidence="1 2">
    <name type="scientific">Rhamnella rubrinervis</name>
    <dbReference type="NCBI Taxonomy" id="2594499"/>
    <lineage>
        <taxon>Eukaryota</taxon>
        <taxon>Viridiplantae</taxon>
        <taxon>Streptophyta</taxon>
        <taxon>Embryophyta</taxon>
        <taxon>Tracheophyta</taxon>
        <taxon>Spermatophyta</taxon>
        <taxon>Magnoliopsida</taxon>
        <taxon>eudicotyledons</taxon>
        <taxon>Gunneridae</taxon>
        <taxon>Pentapetalae</taxon>
        <taxon>rosids</taxon>
        <taxon>fabids</taxon>
        <taxon>Rosales</taxon>
        <taxon>Rhamnaceae</taxon>
        <taxon>rhamnoid group</taxon>
        <taxon>Rhamneae</taxon>
        <taxon>Rhamnella</taxon>
    </lineage>
</organism>
<name>A0A8K0HS83_9ROSA</name>
<dbReference type="AlphaFoldDB" id="A0A8K0HS83"/>
<proteinExistence type="predicted"/>
<gene>
    <name evidence="1" type="ORF">FNV43_RR02137</name>
</gene>
<evidence type="ECO:0000313" key="1">
    <source>
        <dbReference type="EMBL" id="KAF3457479.1"/>
    </source>
</evidence>